<evidence type="ECO:0000259" key="1">
    <source>
        <dbReference type="Pfam" id="PF07969"/>
    </source>
</evidence>
<sequence>MEEHKISRKKFLGLGAAATGAALFSGIGGNAVAQVLPQENKTALNEYLLINVRLEDGFEYNEKNEVIATKTALYTIHIANGKIKSITTGKSALKLKTVDAKGLLMLPGLRDMHIHIDKTYYGNGTWNAAPRKGYTVKDMITLEQKLIPQLLPDSQYKAEEAIKLMQSQGSYFARCQCNIDPVSGLKSLEHLLAALDKNKDSFGWEIVAFPQHGILYSQSESLLRESASMGIDFIGGLDPTNVDGNMEKSLDTMFQIAIDTNKGIDIHLHESLPSGKSAIEYIIKKTEENKQLQGKTYISHGFALAKMDTKDLEKIAEQMANLGIGVVSGIPIGKTIMPIPTLKKYGVKLMTGTDSIVDHWQPFGTCDMLEKAKLCAQLYGWTDEYNLSRALHIATKDEILPLNDSGVRVWPAVDNEANFILVKASCSAEAVARLPKREGVFYKGKIIAGAIGFIGAKVQRLNALY</sequence>
<dbReference type="Gene3D" id="3.20.20.140">
    <property type="entry name" value="Metal-dependent hydrolases"/>
    <property type="match status" value="1"/>
</dbReference>
<dbReference type="PANTHER" id="PTHR32027">
    <property type="entry name" value="CYTOSINE DEAMINASE"/>
    <property type="match status" value="1"/>
</dbReference>
<dbReference type="Gene3D" id="2.30.40.10">
    <property type="entry name" value="Urease, subunit C, domain 1"/>
    <property type="match status" value="1"/>
</dbReference>
<reference evidence="2 3" key="1">
    <citation type="journal article" date="2023" name="Chemosphere">
        <title>Whole genome analysis of Flavobacterium aziz-sancarii sp. nov., isolated from Ardley Island (Antarctica), revealed a rich resistome and bioremediation potential.</title>
        <authorList>
            <person name="Otur C."/>
            <person name="Okay S."/>
            <person name="Kurt-Kizildogan A."/>
        </authorList>
    </citation>
    <scope>NUCLEOTIDE SEQUENCE [LARGE SCALE GENOMIC DNA]</scope>
    <source>
        <strain evidence="2 3">AC</strain>
    </source>
</reference>
<proteinExistence type="predicted"/>
<dbReference type="InterPro" id="IPR032466">
    <property type="entry name" value="Metal_Hydrolase"/>
</dbReference>
<dbReference type="InterPro" id="IPR006311">
    <property type="entry name" value="TAT_signal"/>
</dbReference>
<dbReference type="SUPFAM" id="SSF51338">
    <property type="entry name" value="Composite domain of metallo-dependent hydrolases"/>
    <property type="match status" value="1"/>
</dbReference>
<evidence type="ECO:0000313" key="3">
    <source>
        <dbReference type="Proteomes" id="UP001212170"/>
    </source>
</evidence>
<dbReference type="InterPro" id="IPR011059">
    <property type="entry name" value="Metal-dep_hydrolase_composite"/>
</dbReference>
<name>A0ABT4WHI2_9FLAO</name>
<dbReference type="PANTHER" id="PTHR32027:SF9">
    <property type="entry name" value="BLL3847 PROTEIN"/>
    <property type="match status" value="1"/>
</dbReference>
<organism evidence="2 3">
    <name type="scientific">Flavobacterium azizsancarii</name>
    <dbReference type="NCBI Taxonomy" id="2961580"/>
    <lineage>
        <taxon>Bacteria</taxon>
        <taxon>Pseudomonadati</taxon>
        <taxon>Bacteroidota</taxon>
        <taxon>Flavobacteriia</taxon>
        <taxon>Flavobacteriales</taxon>
        <taxon>Flavobacteriaceae</taxon>
        <taxon>Flavobacterium</taxon>
    </lineage>
</organism>
<feature type="domain" description="Amidohydrolase 3" evidence="1">
    <location>
        <begin position="250"/>
        <end position="431"/>
    </location>
</feature>
<dbReference type="NCBIfam" id="NF005312">
    <property type="entry name" value="PRK06846.1"/>
    <property type="match status" value="1"/>
</dbReference>
<dbReference type="RefSeq" id="WP_271337905.1">
    <property type="nucleotide sequence ID" value="NZ_JAMZNK010000049.1"/>
</dbReference>
<dbReference type="SUPFAM" id="SSF51556">
    <property type="entry name" value="Metallo-dependent hydrolases"/>
    <property type="match status" value="1"/>
</dbReference>
<keyword evidence="3" id="KW-1185">Reference proteome</keyword>
<dbReference type="Proteomes" id="UP001212170">
    <property type="component" value="Unassembled WGS sequence"/>
</dbReference>
<comment type="caution">
    <text evidence="2">The sequence shown here is derived from an EMBL/GenBank/DDBJ whole genome shotgun (WGS) entry which is preliminary data.</text>
</comment>
<dbReference type="InterPro" id="IPR013108">
    <property type="entry name" value="Amidohydro_3"/>
</dbReference>
<dbReference type="EMBL" id="JAMZNK010000049">
    <property type="protein sequence ID" value="MDA6072049.1"/>
    <property type="molecule type" value="Genomic_DNA"/>
</dbReference>
<dbReference type="Pfam" id="PF07969">
    <property type="entry name" value="Amidohydro_3"/>
    <property type="match status" value="1"/>
</dbReference>
<dbReference type="CDD" id="cd01293">
    <property type="entry name" value="Bact_CD"/>
    <property type="match status" value="1"/>
</dbReference>
<protein>
    <submittedName>
        <fullName evidence="2">Amidohydrolase</fullName>
    </submittedName>
</protein>
<gene>
    <name evidence="2" type="ORF">NJT12_20700</name>
</gene>
<accession>A0ABT4WHI2</accession>
<dbReference type="InterPro" id="IPR052349">
    <property type="entry name" value="Metallo-hydrolase_Enzymes"/>
</dbReference>
<evidence type="ECO:0000313" key="2">
    <source>
        <dbReference type="EMBL" id="MDA6072049.1"/>
    </source>
</evidence>
<dbReference type="PROSITE" id="PS51318">
    <property type="entry name" value="TAT"/>
    <property type="match status" value="1"/>
</dbReference>